<keyword evidence="3" id="KW-1185">Reference proteome</keyword>
<feature type="transmembrane region" description="Helical" evidence="1">
    <location>
        <begin position="130"/>
        <end position="151"/>
    </location>
</feature>
<organism evidence="2 3">
    <name type="scientific">Pseudonocardia charpentierae</name>
    <dbReference type="NCBI Taxonomy" id="3075545"/>
    <lineage>
        <taxon>Bacteria</taxon>
        <taxon>Bacillati</taxon>
        <taxon>Actinomycetota</taxon>
        <taxon>Actinomycetes</taxon>
        <taxon>Pseudonocardiales</taxon>
        <taxon>Pseudonocardiaceae</taxon>
        <taxon>Pseudonocardia</taxon>
    </lineage>
</organism>
<dbReference type="InterPro" id="IPR024244">
    <property type="entry name" value="DUF2537"/>
</dbReference>
<evidence type="ECO:0000256" key="1">
    <source>
        <dbReference type="SAM" id="Phobius"/>
    </source>
</evidence>
<comment type="caution">
    <text evidence="2">The sequence shown here is derived from an EMBL/GenBank/DDBJ whole genome shotgun (WGS) entry which is preliminary data.</text>
</comment>
<keyword evidence="1" id="KW-0812">Transmembrane</keyword>
<evidence type="ECO:0000313" key="3">
    <source>
        <dbReference type="Proteomes" id="UP001183202"/>
    </source>
</evidence>
<dbReference type="RefSeq" id="WP_311555658.1">
    <property type="nucleotide sequence ID" value="NZ_JAVREJ010000004.1"/>
</dbReference>
<dbReference type="EMBL" id="JAVREJ010000004">
    <property type="protein sequence ID" value="MDT0349642.1"/>
    <property type="molecule type" value="Genomic_DNA"/>
</dbReference>
<reference evidence="3" key="1">
    <citation type="submission" date="2023-07" db="EMBL/GenBank/DDBJ databases">
        <title>30 novel species of actinomycetes from the DSMZ collection.</title>
        <authorList>
            <person name="Nouioui I."/>
        </authorList>
    </citation>
    <scope>NUCLEOTIDE SEQUENCE [LARGE SCALE GENOMIC DNA]</scope>
    <source>
        <strain evidence="3">DSM 45834</strain>
    </source>
</reference>
<feature type="transmembrane region" description="Helical" evidence="1">
    <location>
        <begin position="163"/>
        <end position="182"/>
    </location>
</feature>
<sequence length="183" mass="19516">MLHLGGSALLQESDVGDVRLTDDLRDALREWVTVAETVRRSGDAHELDLLSRRGRQLALRVADALGRPVEFVDPVSGEVESIRIEAAARLTPVRESPSSTPWGTGLAVAAFFAVLVTVADVVLARAFAGAFGLLWIPANLLVTAGTAPSLWMAREVPFWRWPALGAAAGVVVAWVVMLLGLLG</sequence>
<protein>
    <submittedName>
        <fullName evidence="2">DUF2537 domain-containing protein</fullName>
    </submittedName>
</protein>
<evidence type="ECO:0000313" key="2">
    <source>
        <dbReference type="EMBL" id="MDT0349642.1"/>
    </source>
</evidence>
<name>A0ABU2N6S3_9PSEU</name>
<dbReference type="Proteomes" id="UP001183202">
    <property type="component" value="Unassembled WGS sequence"/>
</dbReference>
<keyword evidence="1" id="KW-0472">Membrane</keyword>
<accession>A0ABU2N6S3</accession>
<feature type="transmembrane region" description="Helical" evidence="1">
    <location>
        <begin position="102"/>
        <end position="123"/>
    </location>
</feature>
<dbReference type="Pfam" id="PF10801">
    <property type="entry name" value="DUF2537"/>
    <property type="match status" value="1"/>
</dbReference>
<gene>
    <name evidence="2" type="ORF">RM445_08915</name>
</gene>
<proteinExistence type="predicted"/>
<keyword evidence="1" id="KW-1133">Transmembrane helix</keyword>